<organism evidence="9 10">
    <name type="scientific">Caulobacter henricii</name>
    <dbReference type="NCBI Taxonomy" id="69395"/>
    <lineage>
        <taxon>Bacteria</taxon>
        <taxon>Pseudomonadati</taxon>
        <taxon>Pseudomonadota</taxon>
        <taxon>Alphaproteobacteria</taxon>
        <taxon>Caulobacterales</taxon>
        <taxon>Caulobacteraceae</taxon>
        <taxon>Caulobacter</taxon>
    </lineage>
</organism>
<dbReference type="KEGG" id="chq:AQ619_12600"/>
<feature type="domain" description="PpiC" evidence="8">
    <location>
        <begin position="110"/>
        <end position="237"/>
    </location>
</feature>
<keyword evidence="5" id="KW-0697">Rotamase</keyword>
<dbReference type="PANTHER" id="PTHR47245">
    <property type="entry name" value="PEPTIDYLPROLYL ISOMERASE"/>
    <property type="match status" value="1"/>
</dbReference>
<keyword evidence="5" id="KW-0413">Isomerase</keyword>
<evidence type="ECO:0000256" key="5">
    <source>
        <dbReference type="ARBA" id="ARBA00023110"/>
    </source>
</evidence>
<dbReference type="STRING" id="69395.AQ619_12600"/>
<evidence type="ECO:0000256" key="3">
    <source>
        <dbReference type="ARBA" id="ARBA00013194"/>
    </source>
</evidence>
<protein>
    <recommendedName>
        <fullName evidence="4">Parvulin-like PPIase</fullName>
        <ecNumber evidence="3">5.2.1.8</ecNumber>
    </recommendedName>
    <alternativeName>
        <fullName evidence="6">Peptidyl-prolyl cis-trans isomerase plp</fullName>
    </alternativeName>
    <alternativeName>
        <fullName evidence="7">Rotamase plp</fullName>
    </alternativeName>
</protein>
<evidence type="ECO:0000313" key="9">
    <source>
        <dbReference type="EMBL" id="ALL14110.1"/>
    </source>
</evidence>
<dbReference type="InterPro" id="IPR000297">
    <property type="entry name" value="PPIase_PpiC"/>
</dbReference>
<dbReference type="InterPro" id="IPR046357">
    <property type="entry name" value="PPIase_dom_sf"/>
</dbReference>
<evidence type="ECO:0000256" key="1">
    <source>
        <dbReference type="ARBA" id="ARBA00000971"/>
    </source>
</evidence>
<comment type="catalytic activity">
    <reaction evidence="1">
        <text>[protein]-peptidylproline (omega=180) = [protein]-peptidylproline (omega=0)</text>
        <dbReference type="Rhea" id="RHEA:16237"/>
        <dbReference type="Rhea" id="RHEA-COMP:10747"/>
        <dbReference type="Rhea" id="RHEA-COMP:10748"/>
        <dbReference type="ChEBI" id="CHEBI:83833"/>
        <dbReference type="ChEBI" id="CHEBI:83834"/>
        <dbReference type="EC" id="5.2.1.8"/>
    </reaction>
</comment>
<dbReference type="Proteomes" id="UP000056905">
    <property type="component" value="Chromosome"/>
</dbReference>
<dbReference type="AlphaFoldDB" id="A0A0P0P0U8"/>
<evidence type="ECO:0000256" key="7">
    <source>
        <dbReference type="ARBA" id="ARBA00031484"/>
    </source>
</evidence>
<dbReference type="EC" id="5.2.1.8" evidence="3"/>
<name>A0A0P0P0U8_9CAUL</name>
<dbReference type="Pfam" id="PF13145">
    <property type="entry name" value="Rotamase_2"/>
    <property type="match status" value="1"/>
</dbReference>
<gene>
    <name evidence="9" type="ORF">AQ619_12600</name>
</gene>
<dbReference type="EMBL" id="CP013002">
    <property type="protein sequence ID" value="ALL14110.1"/>
    <property type="molecule type" value="Genomic_DNA"/>
</dbReference>
<evidence type="ECO:0000256" key="2">
    <source>
        <dbReference type="ARBA" id="ARBA00007656"/>
    </source>
</evidence>
<evidence type="ECO:0000256" key="4">
    <source>
        <dbReference type="ARBA" id="ARBA00018370"/>
    </source>
</evidence>
<dbReference type="Gene3D" id="3.10.50.40">
    <property type="match status" value="1"/>
</dbReference>
<dbReference type="InterPro" id="IPR050245">
    <property type="entry name" value="PrsA_foldase"/>
</dbReference>
<dbReference type="PANTHER" id="PTHR47245:SF2">
    <property type="entry name" value="PEPTIDYL-PROLYL CIS-TRANS ISOMERASE HP_0175-RELATED"/>
    <property type="match status" value="1"/>
</dbReference>
<keyword evidence="10" id="KW-1185">Reference proteome</keyword>
<evidence type="ECO:0000259" key="8">
    <source>
        <dbReference type="Pfam" id="PF13145"/>
    </source>
</evidence>
<proteinExistence type="inferred from homology"/>
<reference evidence="9 10" key="1">
    <citation type="submission" date="2015-10" db="EMBL/GenBank/DDBJ databases">
        <title>Conservation of the essential genome among Caulobacter and Brevundimonas species.</title>
        <authorList>
            <person name="Scott D."/>
            <person name="Ely B."/>
        </authorList>
    </citation>
    <scope>NUCLEOTIDE SEQUENCE [LARGE SCALE GENOMIC DNA]</scope>
    <source>
        <strain evidence="9 10">CB4</strain>
    </source>
</reference>
<evidence type="ECO:0000313" key="10">
    <source>
        <dbReference type="Proteomes" id="UP000056905"/>
    </source>
</evidence>
<evidence type="ECO:0000256" key="6">
    <source>
        <dbReference type="ARBA" id="ARBA00030642"/>
    </source>
</evidence>
<dbReference type="GO" id="GO:0003755">
    <property type="term" value="F:peptidyl-prolyl cis-trans isomerase activity"/>
    <property type="evidence" value="ECO:0007669"/>
    <property type="project" value="UniProtKB-KW"/>
</dbReference>
<accession>A0A0P0P0U8</accession>
<comment type="similarity">
    <text evidence="2">Belongs to the PpiC/parvulin rotamase family.</text>
</comment>
<sequence length="271" mass="29839">MREPLAQFLLAGALIFALFSLWGGNADPGDRRIEVDEARVQRIGTQWMQTWHRPPTAAELDGLISDYVQEEVYYRESLRLGLEEDDPVVRRRLRSKMEFLAVDQLESAKPSEAVLQAWLKAHPALYAEDPKVSFEQIYLGSATDQDAGAAAASEALARLAAGAGPAGLGQRLSVPTSLSLATRMEIDRQFGDGFAEGLLRAPQGRWSGPVRSGFGLHLVRVSAVEAGRTPDLATVRQAVDNDWRAATRAQREVQAYQDLLKGYDVVIARPR</sequence>